<feature type="compositionally biased region" description="Low complexity" evidence="1">
    <location>
        <begin position="1"/>
        <end position="25"/>
    </location>
</feature>
<evidence type="ECO:0000256" key="1">
    <source>
        <dbReference type="SAM" id="MobiDB-lite"/>
    </source>
</evidence>
<feature type="region of interest" description="Disordered" evidence="1">
    <location>
        <begin position="1"/>
        <end position="40"/>
    </location>
</feature>
<name>A0AAP0PP94_9MAGN</name>
<proteinExistence type="predicted"/>
<dbReference type="Proteomes" id="UP001420932">
    <property type="component" value="Unassembled WGS sequence"/>
</dbReference>
<gene>
    <name evidence="2" type="ORF">Syun_009681</name>
</gene>
<protein>
    <submittedName>
        <fullName evidence="2">Uncharacterized protein</fullName>
    </submittedName>
</protein>
<dbReference type="AlphaFoldDB" id="A0AAP0PP94"/>
<accession>A0AAP0PP94</accession>
<keyword evidence="3" id="KW-1185">Reference proteome</keyword>
<dbReference type="EMBL" id="JBBNAF010000004">
    <property type="protein sequence ID" value="KAK9151372.1"/>
    <property type="molecule type" value="Genomic_DNA"/>
</dbReference>
<evidence type="ECO:0000313" key="3">
    <source>
        <dbReference type="Proteomes" id="UP001420932"/>
    </source>
</evidence>
<reference evidence="2 3" key="1">
    <citation type="submission" date="2024-01" db="EMBL/GenBank/DDBJ databases">
        <title>Genome assemblies of Stephania.</title>
        <authorList>
            <person name="Yang L."/>
        </authorList>
    </citation>
    <scope>NUCLEOTIDE SEQUENCE [LARGE SCALE GENOMIC DNA]</scope>
    <source>
        <strain evidence="2">YNDBR</strain>
        <tissue evidence="2">Leaf</tissue>
    </source>
</reference>
<comment type="caution">
    <text evidence="2">The sequence shown here is derived from an EMBL/GenBank/DDBJ whole genome shotgun (WGS) entry which is preliminary data.</text>
</comment>
<evidence type="ECO:0000313" key="2">
    <source>
        <dbReference type="EMBL" id="KAK9151372.1"/>
    </source>
</evidence>
<sequence>MNSRCSPPSSRESSSPSSRGAASSPKPNPALKRPLSPPPYVRWLTPPPEFVSSPSPPSSLSFRLRHLMLLLELIFLEDSQELLNKAPQLNNNRFATNTTVLTRYNLSLNRNRVATERVFAD</sequence>
<organism evidence="2 3">
    <name type="scientific">Stephania yunnanensis</name>
    <dbReference type="NCBI Taxonomy" id="152371"/>
    <lineage>
        <taxon>Eukaryota</taxon>
        <taxon>Viridiplantae</taxon>
        <taxon>Streptophyta</taxon>
        <taxon>Embryophyta</taxon>
        <taxon>Tracheophyta</taxon>
        <taxon>Spermatophyta</taxon>
        <taxon>Magnoliopsida</taxon>
        <taxon>Ranunculales</taxon>
        <taxon>Menispermaceae</taxon>
        <taxon>Menispermoideae</taxon>
        <taxon>Cissampelideae</taxon>
        <taxon>Stephania</taxon>
    </lineage>
</organism>